<dbReference type="SUPFAM" id="SSF54529">
    <property type="entry name" value="Mitochondrial glycoprotein MAM33-like"/>
    <property type="match status" value="1"/>
</dbReference>
<dbReference type="GO" id="GO:0042256">
    <property type="term" value="P:cytosolic ribosome assembly"/>
    <property type="evidence" value="ECO:0007669"/>
    <property type="project" value="TreeGrafter"/>
</dbReference>
<gene>
    <name evidence="1" type="ORF">MSAN_01911000</name>
</gene>
<dbReference type="AlphaFoldDB" id="A0A8H7CPH3"/>
<name>A0A8H7CPH3_9AGAR</name>
<evidence type="ECO:0008006" key="3">
    <source>
        <dbReference type="Google" id="ProtNLM"/>
    </source>
</evidence>
<proteinExistence type="predicted"/>
<comment type="caution">
    <text evidence="1">The sequence shown here is derived from an EMBL/GenBank/DDBJ whole genome shotgun (WGS) entry which is preliminary data.</text>
</comment>
<organism evidence="1 2">
    <name type="scientific">Mycena sanguinolenta</name>
    <dbReference type="NCBI Taxonomy" id="230812"/>
    <lineage>
        <taxon>Eukaryota</taxon>
        <taxon>Fungi</taxon>
        <taxon>Dikarya</taxon>
        <taxon>Basidiomycota</taxon>
        <taxon>Agaricomycotina</taxon>
        <taxon>Agaricomycetes</taxon>
        <taxon>Agaricomycetidae</taxon>
        <taxon>Agaricales</taxon>
        <taxon>Marasmiineae</taxon>
        <taxon>Mycenaceae</taxon>
        <taxon>Mycena</taxon>
    </lineage>
</organism>
<dbReference type="GO" id="GO:0005759">
    <property type="term" value="C:mitochondrial matrix"/>
    <property type="evidence" value="ECO:0007669"/>
    <property type="project" value="InterPro"/>
</dbReference>
<dbReference type="Gene3D" id="3.10.280.10">
    <property type="entry name" value="Mitochondrial glycoprotein"/>
    <property type="match status" value="1"/>
</dbReference>
<dbReference type="InterPro" id="IPR003428">
    <property type="entry name" value="MAM33"/>
</dbReference>
<dbReference type="PANTHER" id="PTHR10826:SF1">
    <property type="entry name" value="COMPLEMENT COMPONENT 1 Q SUBCOMPONENT-BINDING PROTEIN, MITOCHONDRIAL"/>
    <property type="match status" value="1"/>
</dbReference>
<dbReference type="PANTHER" id="PTHR10826">
    <property type="entry name" value="COMPLEMENT COMPONENT 1"/>
    <property type="match status" value="1"/>
</dbReference>
<keyword evidence="2" id="KW-1185">Reference proteome</keyword>
<dbReference type="Pfam" id="PF02330">
    <property type="entry name" value="MAM33"/>
    <property type="match status" value="1"/>
</dbReference>
<evidence type="ECO:0000313" key="1">
    <source>
        <dbReference type="EMBL" id="KAF7345340.1"/>
    </source>
</evidence>
<sequence>MQTSHCQTTEISSFPMSSLRAVRQLARTSARLRVSSQPVLRVGLSSARPAVTRSFTASARSFKSASATTVQLAEKLRDEISYEDQAAKDTKEEVPEFLANFVEAGTWEIKDTPGNDEVFLTRKFGDESIRVMFSIADLQGLEDEDEGTDNEDNELPPTELRVTLSISKSTHDGALNADLYCAHDTFQVANWGFFTSARIGQELSIESDFARRTLYTGPLFETLDTELQGHFEEFLRERGIDETLAAFIPEYAQWKEQREYVQWLKNVESFVAA</sequence>
<protein>
    <recommendedName>
        <fullName evidence="3">Mitochondrial glyco protein</fullName>
    </recommendedName>
</protein>
<evidence type="ECO:0000313" key="2">
    <source>
        <dbReference type="Proteomes" id="UP000623467"/>
    </source>
</evidence>
<dbReference type="EMBL" id="JACAZH010000020">
    <property type="protein sequence ID" value="KAF7345340.1"/>
    <property type="molecule type" value="Genomic_DNA"/>
</dbReference>
<dbReference type="OrthoDB" id="278212at2759"/>
<accession>A0A8H7CPH3</accession>
<reference evidence="1" key="1">
    <citation type="submission" date="2020-05" db="EMBL/GenBank/DDBJ databases">
        <title>Mycena genomes resolve the evolution of fungal bioluminescence.</title>
        <authorList>
            <person name="Tsai I.J."/>
        </authorList>
    </citation>
    <scope>NUCLEOTIDE SEQUENCE</scope>
    <source>
        <strain evidence="1">160909Yilan</strain>
    </source>
</reference>
<dbReference type="InterPro" id="IPR036561">
    <property type="entry name" value="MAM33_sf"/>
</dbReference>
<dbReference type="Proteomes" id="UP000623467">
    <property type="component" value="Unassembled WGS sequence"/>
</dbReference>